<reference evidence="3 4" key="1">
    <citation type="journal article" date="2016" name="Nat. Commun.">
        <title>Thousands of microbial genomes shed light on interconnected biogeochemical processes in an aquifer system.</title>
        <authorList>
            <person name="Anantharaman K."/>
            <person name="Brown C.T."/>
            <person name="Hug L.A."/>
            <person name="Sharon I."/>
            <person name="Castelle C.J."/>
            <person name="Probst A.J."/>
            <person name="Thomas B.C."/>
            <person name="Singh A."/>
            <person name="Wilkins M.J."/>
            <person name="Karaoz U."/>
            <person name="Brodie E.L."/>
            <person name="Williams K.H."/>
            <person name="Hubbard S.S."/>
            <person name="Banfield J.F."/>
        </authorList>
    </citation>
    <scope>NUCLEOTIDE SEQUENCE [LARGE SCALE GENOMIC DNA]</scope>
</reference>
<evidence type="ECO:0000256" key="1">
    <source>
        <dbReference type="SAM" id="MobiDB-lite"/>
    </source>
</evidence>
<keyword evidence="2" id="KW-0472">Membrane</keyword>
<proteinExistence type="predicted"/>
<accession>A0A1F5JGF5</accession>
<dbReference type="SUPFAM" id="SSF56436">
    <property type="entry name" value="C-type lectin-like"/>
    <property type="match status" value="1"/>
</dbReference>
<name>A0A1F5JGF5_9BACT</name>
<sequence>MKKVTGYSLPAGKAGLQGTVVISLLIFIAFFLLYPNPYTLTPTSAQACPTQTTNPRAGGLISAPDISGSSGKFSNPVGVCVVDPQAAFVPFRIGSYNELRSLYFDQAKTSNQLKKITFTGDTGEGALSNCLTNPTCWDQDSNTSELSIYITGSVEFANGPLTGTKSAVIFIDGNLNINPGTISPQTQYPYGTANTGVVLVVGGNVSIDPVITRIDAVIISGGKIYTAGEDCRTSSVDANPLTVNGSLISLNPGSIVFCRSLASNTQAAEIIEHQAKYLVILRNLLSETWQKWSEITEITEPIPESSPTPIPSPTPSPSPITSPSPSPTPTPSPTPPSFKNVFVTSQYYTGNLGGLAGADQKCQQLADAAGIGSSQGLTYKAWLSNSTGSSPANRFTRSDVPYRLVEGTLVANNWADLTDGNLAAPISKDDTGATRFNIVYTATRTDGSWSGIYSDCNNWTLSEDSNNASGGLPDYTDALWTQGTGASCGFTQARLYCFEQ</sequence>
<dbReference type="Proteomes" id="UP000177555">
    <property type="component" value="Unassembled WGS sequence"/>
</dbReference>
<comment type="caution">
    <text evidence="3">The sequence shown here is derived from an EMBL/GenBank/DDBJ whole genome shotgun (WGS) entry which is preliminary data.</text>
</comment>
<gene>
    <name evidence="3" type="ORF">A2867_03890</name>
</gene>
<evidence type="ECO:0000256" key="2">
    <source>
        <dbReference type="SAM" id="Phobius"/>
    </source>
</evidence>
<dbReference type="AlphaFoldDB" id="A0A1F5JGF5"/>
<keyword evidence="2" id="KW-1133">Transmembrane helix</keyword>
<dbReference type="InterPro" id="IPR016187">
    <property type="entry name" value="CTDL_fold"/>
</dbReference>
<dbReference type="EMBL" id="MFCP01000033">
    <property type="protein sequence ID" value="OGE27669.1"/>
    <property type="molecule type" value="Genomic_DNA"/>
</dbReference>
<dbReference type="Gene3D" id="3.10.100.10">
    <property type="entry name" value="Mannose-Binding Protein A, subunit A"/>
    <property type="match status" value="1"/>
</dbReference>
<evidence type="ECO:0008006" key="5">
    <source>
        <dbReference type="Google" id="ProtNLM"/>
    </source>
</evidence>
<dbReference type="InterPro" id="IPR016186">
    <property type="entry name" value="C-type_lectin-like/link_sf"/>
</dbReference>
<feature type="transmembrane region" description="Helical" evidence="2">
    <location>
        <begin position="12"/>
        <end position="34"/>
    </location>
</feature>
<feature type="region of interest" description="Disordered" evidence="1">
    <location>
        <begin position="300"/>
        <end position="338"/>
    </location>
</feature>
<organism evidence="3 4">
    <name type="scientific">Candidatus Daviesbacteria bacterium RIFCSPHIGHO2_01_FULL_40_11</name>
    <dbReference type="NCBI Taxonomy" id="1797762"/>
    <lineage>
        <taxon>Bacteria</taxon>
        <taxon>Candidatus Daviesiibacteriota</taxon>
    </lineage>
</organism>
<evidence type="ECO:0000313" key="3">
    <source>
        <dbReference type="EMBL" id="OGE27669.1"/>
    </source>
</evidence>
<feature type="compositionally biased region" description="Pro residues" evidence="1">
    <location>
        <begin position="304"/>
        <end position="336"/>
    </location>
</feature>
<keyword evidence="2" id="KW-0812">Transmembrane</keyword>
<evidence type="ECO:0000313" key="4">
    <source>
        <dbReference type="Proteomes" id="UP000177555"/>
    </source>
</evidence>
<protein>
    <recommendedName>
        <fullName evidence="5">DUF1554 domain-containing protein</fullName>
    </recommendedName>
</protein>